<evidence type="ECO:0000313" key="5">
    <source>
        <dbReference type="Proteomes" id="UP000306985"/>
    </source>
</evidence>
<dbReference type="SMART" id="SM00240">
    <property type="entry name" value="FHA"/>
    <property type="match status" value="1"/>
</dbReference>
<proteinExistence type="predicted"/>
<dbReference type="PROSITE" id="PS50006">
    <property type="entry name" value="FHA_DOMAIN"/>
    <property type="match status" value="1"/>
</dbReference>
<evidence type="ECO:0000313" key="4">
    <source>
        <dbReference type="EMBL" id="TKV61493.1"/>
    </source>
</evidence>
<dbReference type="CDD" id="cd00060">
    <property type="entry name" value="FHA"/>
    <property type="match status" value="1"/>
</dbReference>
<evidence type="ECO:0000256" key="2">
    <source>
        <dbReference type="SAM" id="MobiDB-lite"/>
    </source>
</evidence>
<dbReference type="RefSeq" id="WP_137448798.1">
    <property type="nucleotide sequence ID" value="NZ_SZZH01000001.1"/>
</dbReference>
<dbReference type="InterPro" id="IPR000253">
    <property type="entry name" value="FHA_dom"/>
</dbReference>
<name>A0A4U6QLT8_9ACTN</name>
<dbReference type="Pfam" id="PF00498">
    <property type="entry name" value="FHA"/>
    <property type="match status" value="1"/>
</dbReference>
<feature type="domain" description="FHA" evidence="3">
    <location>
        <begin position="401"/>
        <end position="457"/>
    </location>
</feature>
<dbReference type="Proteomes" id="UP000306985">
    <property type="component" value="Unassembled WGS sequence"/>
</dbReference>
<accession>A0A4U6QLT8</accession>
<dbReference type="EMBL" id="SZZH01000001">
    <property type="protein sequence ID" value="TKV61493.1"/>
    <property type="molecule type" value="Genomic_DNA"/>
</dbReference>
<evidence type="ECO:0000256" key="1">
    <source>
        <dbReference type="ARBA" id="ARBA00022553"/>
    </source>
</evidence>
<feature type="region of interest" description="Disordered" evidence="2">
    <location>
        <begin position="1"/>
        <end position="23"/>
    </location>
</feature>
<comment type="caution">
    <text evidence="4">The sequence shown here is derived from an EMBL/GenBank/DDBJ whole genome shotgun (WGS) entry which is preliminary data.</text>
</comment>
<dbReference type="InterPro" id="IPR008984">
    <property type="entry name" value="SMAD_FHA_dom_sf"/>
</dbReference>
<protein>
    <submittedName>
        <fullName evidence="4">FHA domain-containing protein</fullName>
    </submittedName>
</protein>
<feature type="compositionally biased region" description="Pro residues" evidence="2">
    <location>
        <begin position="1"/>
        <end position="14"/>
    </location>
</feature>
<organism evidence="4 5">
    <name type="scientific">Nakamurella flava</name>
    <dbReference type="NCBI Taxonomy" id="2576308"/>
    <lineage>
        <taxon>Bacteria</taxon>
        <taxon>Bacillati</taxon>
        <taxon>Actinomycetota</taxon>
        <taxon>Actinomycetes</taxon>
        <taxon>Nakamurellales</taxon>
        <taxon>Nakamurellaceae</taxon>
        <taxon>Nakamurella</taxon>
    </lineage>
</organism>
<feature type="region of interest" description="Disordered" evidence="2">
    <location>
        <begin position="215"/>
        <end position="245"/>
    </location>
</feature>
<dbReference type="Gene3D" id="2.60.200.20">
    <property type="match status" value="1"/>
</dbReference>
<feature type="compositionally biased region" description="Low complexity" evidence="2">
    <location>
        <begin position="265"/>
        <end position="274"/>
    </location>
</feature>
<evidence type="ECO:0000259" key="3">
    <source>
        <dbReference type="PROSITE" id="PS50006"/>
    </source>
</evidence>
<dbReference type="SUPFAM" id="SSF49879">
    <property type="entry name" value="SMAD/FHA domain"/>
    <property type="match status" value="1"/>
</dbReference>
<feature type="region of interest" description="Disordered" evidence="2">
    <location>
        <begin position="265"/>
        <end position="339"/>
    </location>
</feature>
<sequence>MTPAATPHPAPPDGPGGVPFDRVPGEVLPGDHLVIRVPGIAAVIRTGDLTGADPGAAATALSGAALTTATELLELLRAVADEHGAAPGRPLAHRLTQWVVGTAGVPGFGTVAATDDGIAVFLHGDVSLVEFPTTGAAGSVSATGRSVTPAVDLVHLSGRTAAFTVDRLLPWPAGAIALSANDDPVRPPASPFAALGFGGLVNGLVPGDGIVLDPAAVPDGRRDQPDGTAGRHAAPALPVAAPGVSPVPRAGDAGAAAVLPLSATPVAPPATSTPLPAPRLSARIDTSDDDVAPRRPLPVAGASATPPADPARPDQRADRGPGKPAVPPGKSAKSGPPVPAHAIVKGFRCSRGHLNDPRVSFCSVCGIRMDQVTGILVDGRRPPLGLLVLDIGATFVLDDDYVLGRNPESDPEVLAGRLRPIRLDDDSGTLSRVHAEIRLQNWDVVLIDRGSANGSYVAAAGQAGWTRLAPRQPVVLTPGLTVRVGRRTFTFESSAARL</sequence>
<feature type="compositionally biased region" description="Basic and acidic residues" evidence="2">
    <location>
        <begin position="311"/>
        <end position="321"/>
    </location>
</feature>
<keyword evidence="1" id="KW-0597">Phosphoprotein</keyword>
<dbReference type="AlphaFoldDB" id="A0A4U6QLT8"/>
<feature type="compositionally biased region" description="Low complexity" evidence="2">
    <location>
        <begin position="230"/>
        <end position="245"/>
    </location>
</feature>
<gene>
    <name evidence="4" type="ORF">FDO65_07945</name>
</gene>
<reference evidence="4 5" key="1">
    <citation type="submission" date="2019-05" db="EMBL/GenBank/DDBJ databases">
        <title>Nakamurella sp. N5BH11, whole genome shotgun sequence.</title>
        <authorList>
            <person name="Tuo L."/>
        </authorList>
    </citation>
    <scope>NUCLEOTIDE SEQUENCE [LARGE SCALE GENOMIC DNA]</scope>
    <source>
        <strain evidence="4 5">N5BH11</strain>
    </source>
</reference>
<dbReference type="OrthoDB" id="5240729at2"/>
<keyword evidence="5" id="KW-1185">Reference proteome</keyword>